<dbReference type="InterPro" id="IPR007271">
    <property type="entry name" value="Nuc_sug_transpt"/>
</dbReference>
<gene>
    <name evidence="7" type="ORF">MCOR_35159</name>
</gene>
<keyword evidence="5 6" id="KW-0472">Membrane</keyword>
<dbReference type="NCBIfam" id="TIGR00803">
    <property type="entry name" value="nst"/>
    <property type="match status" value="1"/>
</dbReference>
<feature type="transmembrane region" description="Helical" evidence="6">
    <location>
        <begin position="250"/>
        <end position="271"/>
    </location>
</feature>
<evidence type="ECO:0000256" key="5">
    <source>
        <dbReference type="ARBA" id="ARBA00023136"/>
    </source>
</evidence>
<dbReference type="GO" id="GO:0015165">
    <property type="term" value="F:pyrimidine nucleotide-sugar transmembrane transporter activity"/>
    <property type="evidence" value="ECO:0007669"/>
    <property type="project" value="InterPro"/>
</dbReference>
<evidence type="ECO:0000256" key="6">
    <source>
        <dbReference type="SAM" id="Phobius"/>
    </source>
</evidence>
<dbReference type="GO" id="GO:0000139">
    <property type="term" value="C:Golgi membrane"/>
    <property type="evidence" value="ECO:0007669"/>
    <property type="project" value="InterPro"/>
</dbReference>
<feature type="transmembrane region" description="Helical" evidence="6">
    <location>
        <begin position="283"/>
        <end position="304"/>
    </location>
</feature>
<feature type="transmembrane region" description="Helical" evidence="6">
    <location>
        <begin position="310"/>
        <end position="327"/>
    </location>
</feature>
<dbReference type="Pfam" id="PF04142">
    <property type="entry name" value="Nuc_sug_transp"/>
    <property type="match status" value="1"/>
</dbReference>
<evidence type="ECO:0000256" key="2">
    <source>
        <dbReference type="ARBA" id="ARBA00022597"/>
    </source>
</evidence>
<keyword evidence="2" id="KW-0762">Sugar transport</keyword>
<dbReference type="PANTHER" id="PTHR10231">
    <property type="entry name" value="NUCLEOTIDE-SUGAR TRANSMEMBRANE TRANSPORTER"/>
    <property type="match status" value="1"/>
</dbReference>
<proteinExistence type="predicted"/>
<evidence type="ECO:0000256" key="1">
    <source>
        <dbReference type="ARBA" id="ARBA00004141"/>
    </source>
</evidence>
<feature type="transmembrane region" description="Helical" evidence="6">
    <location>
        <begin position="180"/>
        <end position="200"/>
    </location>
</feature>
<feature type="transmembrane region" description="Helical" evidence="6">
    <location>
        <begin position="150"/>
        <end position="168"/>
    </location>
</feature>
<dbReference type="EMBL" id="CACVKT020006376">
    <property type="protein sequence ID" value="CAC5401027.1"/>
    <property type="molecule type" value="Genomic_DNA"/>
</dbReference>
<evidence type="ECO:0000256" key="4">
    <source>
        <dbReference type="ARBA" id="ARBA00022989"/>
    </source>
</evidence>
<name>A0A6J8D063_MYTCO</name>
<organism evidence="7 8">
    <name type="scientific">Mytilus coruscus</name>
    <name type="common">Sea mussel</name>
    <dbReference type="NCBI Taxonomy" id="42192"/>
    <lineage>
        <taxon>Eukaryota</taxon>
        <taxon>Metazoa</taxon>
        <taxon>Spiralia</taxon>
        <taxon>Lophotrochozoa</taxon>
        <taxon>Mollusca</taxon>
        <taxon>Bivalvia</taxon>
        <taxon>Autobranchia</taxon>
        <taxon>Pteriomorphia</taxon>
        <taxon>Mytilida</taxon>
        <taxon>Mytiloidea</taxon>
        <taxon>Mytilidae</taxon>
        <taxon>Mytilinae</taxon>
        <taxon>Mytilus</taxon>
    </lineage>
</organism>
<keyword evidence="2" id="KW-0813">Transport</keyword>
<protein>
    <submittedName>
        <fullName evidence="7">SLC35A4</fullName>
    </submittedName>
</protein>
<keyword evidence="8" id="KW-1185">Reference proteome</keyword>
<feature type="transmembrane region" description="Helical" evidence="6">
    <location>
        <begin position="124"/>
        <end position="143"/>
    </location>
</feature>
<feature type="transmembrane region" description="Helical" evidence="6">
    <location>
        <begin position="92"/>
        <end position="112"/>
    </location>
</feature>
<sequence>MKLYYKNDEVLPLQNTKPKSAFLGLVQWTCMLIAGTLAYGSYTIFVHLCEVDGRIPFSSASSTLMIETSKLVTSLVLYLQQTSCKPISIPKFTLWLPFSIPAILYAINNNMAIHMQLHMDPTSYQVLSNMKIGVTAVLYRIIIDRRLSKIQWFALGILTIAGLFDSYGGYSSKSRSVTEIHITLTGLIMMISYCFISGFAGVYSEYILKRHIKMSLHLQNMLLYIFGVCVNGIIWFIHELSNPEIEDRFSLFRGYTGLTVVIILSQALNGLIMSSIMKYASNITRLFIISCSTLITAVLSVLVFGTTLNMYFIMSAVLVCVSIYIYYMK</sequence>
<evidence type="ECO:0000256" key="3">
    <source>
        <dbReference type="ARBA" id="ARBA00022692"/>
    </source>
</evidence>
<feature type="transmembrane region" description="Helical" evidence="6">
    <location>
        <begin position="21"/>
        <end position="42"/>
    </location>
</feature>
<accession>A0A6J8D063</accession>
<dbReference type="AlphaFoldDB" id="A0A6J8D063"/>
<dbReference type="PIRSF" id="PIRSF005799">
    <property type="entry name" value="UDP-gal_transpt"/>
    <property type="match status" value="1"/>
</dbReference>
<comment type="subcellular location">
    <subcellularLocation>
        <location evidence="1">Membrane</location>
        <topology evidence="1">Multi-pass membrane protein</topology>
    </subcellularLocation>
</comment>
<feature type="transmembrane region" description="Helical" evidence="6">
    <location>
        <begin position="221"/>
        <end position="238"/>
    </location>
</feature>
<keyword evidence="3 6" id="KW-0812">Transmembrane</keyword>
<reference evidence="7 8" key="1">
    <citation type="submission" date="2020-06" db="EMBL/GenBank/DDBJ databases">
        <authorList>
            <person name="Li R."/>
            <person name="Bekaert M."/>
        </authorList>
    </citation>
    <scope>NUCLEOTIDE SEQUENCE [LARGE SCALE GENOMIC DNA]</scope>
    <source>
        <strain evidence="8">wild</strain>
    </source>
</reference>
<dbReference type="OrthoDB" id="419167at2759"/>
<dbReference type="Proteomes" id="UP000507470">
    <property type="component" value="Unassembled WGS sequence"/>
</dbReference>
<evidence type="ECO:0000313" key="8">
    <source>
        <dbReference type="Proteomes" id="UP000507470"/>
    </source>
</evidence>
<feature type="transmembrane region" description="Helical" evidence="6">
    <location>
        <begin position="62"/>
        <end position="80"/>
    </location>
</feature>
<evidence type="ECO:0000313" key="7">
    <source>
        <dbReference type="EMBL" id="CAC5401027.1"/>
    </source>
</evidence>
<keyword evidence="4 6" id="KW-1133">Transmembrane helix</keyword>